<keyword evidence="7" id="KW-1185">Reference proteome</keyword>
<feature type="compositionally biased region" description="Basic and acidic residues" evidence="4">
    <location>
        <begin position="746"/>
        <end position="761"/>
    </location>
</feature>
<dbReference type="GO" id="GO:0031146">
    <property type="term" value="P:SCF-dependent proteasomal ubiquitin-dependent protein catabolic process"/>
    <property type="evidence" value="ECO:0007669"/>
    <property type="project" value="TreeGrafter"/>
</dbReference>
<feature type="region of interest" description="Disordered" evidence="4">
    <location>
        <begin position="740"/>
        <end position="836"/>
    </location>
</feature>
<dbReference type="PANTHER" id="PTHR12874:SF9">
    <property type="entry name" value="F-BOX ONLY PROTEIN 48"/>
    <property type="match status" value="1"/>
</dbReference>
<feature type="compositionally biased region" description="Polar residues" evidence="4">
    <location>
        <begin position="795"/>
        <end position="807"/>
    </location>
</feature>
<feature type="compositionally biased region" description="Low complexity" evidence="4">
    <location>
        <begin position="440"/>
        <end position="465"/>
    </location>
</feature>
<evidence type="ECO:0000256" key="1">
    <source>
        <dbReference type="ARBA" id="ARBA00022574"/>
    </source>
</evidence>
<dbReference type="Proteomes" id="UP000703661">
    <property type="component" value="Unassembled WGS sequence"/>
</dbReference>
<protein>
    <recommendedName>
        <fullName evidence="5">F-box domain-containing protein</fullName>
    </recommendedName>
</protein>
<dbReference type="Pfam" id="PF12937">
    <property type="entry name" value="F-box-like"/>
    <property type="match status" value="1"/>
</dbReference>
<dbReference type="Gene3D" id="2.130.10.10">
    <property type="entry name" value="YVTN repeat-like/Quinoprotein amine dehydrogenase"/>
    <property type="match status" value="1"/>
</dbReference>
<name>A0A9P6N5P0_9FUNG</name>
<accession>A0A9P6N5P0</accession>
<dbReference type="AlphaFoldDB" id="A0A9P6N5P0"/>
<reference evidence="6" key="1">
    <citation type="journal article" date="2020" name="Fungal Divers.">
        <title>Resolving the Mortierellaceae phylogeny through synthesis of multi-gene phylogenetics and phylogenomics.</title>
        <authorList>
            <person name="Vandepol N."/>
            <person name="Liber J."/>
            <person name="Desiro A."/>
            <person name="Na H."/>
            <person name="Kennedy M."/>
            <person name="Barry K."/>
            <person name="Grigoriev I.V."/>
            <person name="Miller A.N."/>
            <person name="O'Donnell K."/>
            <person name="Stajich J.E."/>
            <person name="Bonito G."/>
        </authorList>
    </citation>
    <scope>NUCLEOTIDE SEQUENCE</scope>
    <source>
        <strain evidence="6">NRRL 2769</strain>
    </source>
</reference>
<evidence type="ECO:0000313" key="6">
    <source>
        <dbReference type="EMBL" id="KAG0024092.1"/>
    </source>
</evidence>
<keyword evidence="2" id="KW-0677">Repeat</keyword>
<gene>
    <name evidence="6" type="ORF">BGZ80_006101</name>
</gene>
<comment type="caution">
    <text evidence="6">The sequence shown here is derived from an EMBL/GenBank/DDBJ whole genome shotgun (WGS) entry which is preliminary data.</text>
</comment>
<dbReference type="SUPFAM" id="SSF81383">
    <property type="entry name" value="F-box domain"/>
    <property type="match status" value="1"/>
</dbReference>
<evidence type="ECO:0000256" key="2">
    <source>
        <dbReference type="ARBA" id="ARBA00022737"/>
    </source>
</evidence>
<dbReference type="InterPro" id="IPR036047">
    <property type="entry name" value="F-box-like_dom_sf"/>
</dbReference>
<dbReference type="GO" id="GO:0005737">
    <property type="term" value="C:cytoplasm"/>
    <property type="evidence" value="ECO:0007669"/>
    <property type="project" value="TreeGrafter"/>
</dbReference>
<dbReference type="InterPro" id="IPR001680">
    <property type="entry name" value="WD40_rpt"/>
</dbReference>
<feature type="compositionally biased region" description="Polar residues" evidence="4">
    <location>
        <begin position="762"/>
        <end position="787"/>
    </location>
</feature>
<organism evidence="6 7">
    <name type="scientific">Entomortierella chlamydospora</name>
    <dbReference type="NCBI Taxonomy" id="101097"/>
    <lineage>
        <taxon>Eukaryota</taxon>
        <taxon>Fungi</taxon>
        <taxon>Fungi incertae sedis</taxon>
        <taxon>Mucoromycota</taxon>
        <taxon>Mortierellomycotina</taxon>
        <taxon>Mortierellomycetes</taxon>
        <taxon>Mortierellales</taxon>
        <taxon>Mortierellaceae</taxon>
        <taxon>Entomortierella</taxon>
    </lineage>
</organism>
<dbReference type="InterPro" id="IPR015943">
    <property type="entry name" value="WD40/YVTN_repeat-like_dom_sf"/>
</dbReference>
<feature type="region of interest" description="Disordered" evidence="4">
    <location>
        <begin position="427"/>
        <end position="475"/>
    </location>
</feature>
<proteinExistence type="predicted"/>
<feature type="compositionally biased region" description="Polar residues" evidence="4">
    <location>
        <begin position="815"/>
        <end position="835"/>
    </location>
</feature>
<dbReference type="Gene3D" id="1.20.1280.50">
    <property type="match status" value="1"/>
</dbReference>
<evidence type="ECO:0000256" key="3">
    <source>
        <dbReference type="PROSITE-ProRule" id="PRU00221"/>
    </source>
</evidence>
<feature type="region of interest" description="Disordered" evidence="4">
    <location>
        <begin position="319"/>
        <end position="349"/>
    </location>
</feature>
<keyword evidence="1 3" id="KW-0853">WD repeat</keyword>
<dbReference type="PROSITE" id="PS00678">
    <property type="entry name" value="WD_REPEATS_1"/>
    <property type="match status" value="1"/>
</dbReference>
<evidence type="ECO:0000313" key="7">
    <source>
        <dbReference type="Proteomes" id="UP000703661"/>
    </source>
</evidence>
<dbReference type="InterPro" id="IPR001810">
    <property type="entry name" value="F-box_dom"/>
</dbReference>
<dbReference type="PROSITE" id="PS50181">
    <property type="entry name" value="FBOX"/>
    <property type="match status" value="1"/>
</dbReference>
<dbReference type="GO" id="GO:0019005">
    <property type="term" value="C:SCF ubiquitin ligase complex"/>
    <property type="evidence" value="ECO:0007669"/>
    <property type="project" value="TreeGrafter"/>
</dbReference>
<evidence type="ECO:0000256" key="4">
    <source>
        <dbReference type="SAM" id="MobiDB-lite"/>
    </source>
</evidence>
<evidence type="ECO:0000259" key="5">
    <source>
        <dbReference type="PROSITE" id="PS50181"/>
    </source>
</evidence>
<feature type="domain" description="F-box" evidence="5">
    <location>
        <begin position="28"/>
        <end position="76"/>
    </location>
</feature>
<feature type="region of interest" description="Disordered" evidence="4">
    <location>
        <begin position="185"/>
        <end position="225"/>
    </location>
</feature>
<dbReference type="InterPro" id="IPR036322">
    <property type="entry name" value="WD40_repeat_dom_sf"/>
</dbReference>
<dbReference type="SUPFAM" id="SSF50978">
    <property type="entry name" value="WD40 repeat-like"/>
    <property type="match status" value="1"/>
</dbReference>
<dbReference type="EMBL" id="JAAAID010000030">
    <property type="protein sequence ID" value="KAG0024092.1"/>
    <property type="molecule type" value="Genomic_DNA"/>
</dbReference>
<sequence length="1008" mass="110703">MEHAKDPASSSTSLPSTSVASDPLFSLFKTSGHLPTEIILLILIHLDHQTLLAAASTCRRWRTLANRYRQHIWRHLAWRDYSFTAARGLWKLEFFKDRDLQLSFPLSAASWSEEKESRSSRSKGKAKHDGSKEQHLLKEMEKVTLNGARSTSDSRVQLMATSQQNNEITEITDGVNHCFCTPPRDHKDKQCAGGSNVRATEGPNMLDSINSNNIENEDDEALGSKGREQDWKALYQLTSNWYKGRAKGYCPLMLPSLTSLAMVTQILSDATSSSSSSVGSISSSAHNLSTPAQRTIQRILKRRKPLTVVGLQHEGSAQTSLTLASYPKDELDPNGGETTDKTATSSRRTRTRQVTLIRSNPHYRIKRSSAAQISSQLLSGTSNALSQLHLAGFDAQGNLQKPNIIAQNPLEHDQVVFAIRSASIPEDSIDGDNSVENENGQGAATGAAGGTIEQQQQQQQALQDPPQSPIGPPISSNPANDILCHYSSPLHSFLVTGHMDGSVMLWDMSIKEPGQQCIRYWETGARRRVLCVGMNSRVVVCGNANSTLCVWDIHPENSSSIASHGMIHVASYLSSTAPPGLEDWTSGIEHICVGDSLVACSTEFSGSVLVFSLATGSMVYEIPGLYQPSKMCMTDFFLLTGGRGTWNQGGSLGGRHQQQQHGYQYNIMGQHTNRPVDTGHDDDDPTGQYEGQNESTTEEDEYMSCCVNVWDLKTGKRLYSLIPRLPAQYLQQTWNNSSILGNPQSSEKKYNPDVDPSDRHTFSSTRSPGISVIQQNGTTSSTNTWYQPNAIFGDNNPNVSPAGSTTRFDFVGSGRQLSGSIRSTTSPSATRQSPASAPLTLTDIAVTPDHSTLVVTLCERYGEGREGVYCWDFSGSRLEGYHEQGNEVSTMILDKTDIEYGGGNGCDLDNDAQSSGDLLGENQSQVMRGELEENDNERYSNDRFNNNMVMQQVDSTVLRDLHQARITGKVWIGWKLDEDEFANCKAAYKKMTLAKSEGQKSKLQPVAT</sequence>
<dbReference type="PROSITE" id="PS50082">
    <property type="entry name" value="WD_REPEATS_2"/>
    <property type="match status" value="1"/>
</dbReference>
<dbReference type="OrthoDB" id="1602884at2759"/>
<feature type="region of interest" description="Disordered" evidence="4">
    <location>
        <begin position="670"/>
        <end position="700"/>
    </location>
</feature>
<feature type="region of interest" description="Disordered" evidence="4">
    <location>
        <begin position="113"/>
        <end position="134"/>
    </location>
</feature>
<dbReference type="InterPro" id="IPR019775">
    <property type="entry name" value="WD40_repeat_CS"/>
</dbReference>
<dbReference type="SMART" id="SM00256">
    <property type="entry name" value="FBOX"/>
    <property type="match status" value="1"/>
</dbReference>
<dbReference type="PANTHER" id="PTHR12874">
    <property type="entry name" value="F-BOX ONLY PROTEIN 48-RELATED"/>
    <property type="match status" value="1"/>
</dbReference>
<feature type="repeat" description="WD" evidence="3">
    <location>
        <begin position="488"/>
        <end position="509"/>
    </location>
</feature>